<gene>
    <name evidence="4" type="ORF">ISF6_5217</name>
</gene>
<feature type="domain" description="Metallo-beta-lactamase" evidence="2">
    <location>
        <begin position="15"/>
        <end position="228"/>
    </location>
</feature>
<reference evidence="5" key="1">
    <citation type="submission" date="2015-07" db="EMBL/GenBank/DDBJ databases">
        <title>Discovery of a poly(ethylene terephthalate assimilation.</title>
        <authorList>
            <person name="Yoshida S."/>
            <person name="Hiraga K."/>
            <person name="Takehana T."/>
            <person name="Taniguchi I."/>
            <person name="Yamaji H."/>
            <person name="Maeda Y."/>
            <person name="Toyohara K."/>
            <person name="Miyamoto K."/>
            <person name="Kimura Y."/>
            <person name="Oda K."/>
        </authorList>
    </citation>
    <scope>NUCLEOTIDE SEQUENCE [LARGE SCALE GENOMIC DNA]</scope>
    <source>
        <strain evidence="5">NBRC 110686 / TISTR 2288 / 201-F6</strain>
    </source>
</reference>
<evidence type="ECO:0000259" key="3">
    <source>
        <dbReference type="SMART" id="SM01027"/>
    </source>
</evidence>
<evidence type="ECO:0000259" key="2">
    <source>
        <dbReference type="SMART" id="SM00849"/>
    </source>
</evidence>
<dbReference type="InterPro" id="IPR036866">
    <property type="entry name" value="RibonucZ/Hydroxyglut_hydro"/>
</dbReference>
<accession>A0A0K8P844</accession>
<evidence type="ECO:0000313" key="4">
    <source>
        <dbReference type="EMBL" id="GAP38664.1"/>
    </source>
</evidence>
<evidence type="ECO:0000313" key="5">
    <source>
        <dbReference type="Proteomes" id="UP000037660"/>
    </source>
</evidence>
<keyword evidence="5" id="KW-1185">Reference proteome</keyword>
<dbReference type="STRING" id="1547922.ISF6_5217"/>
<evidence type="ECO:0000256" key="1">
    <source>
        <dbReference type="ARBA" id="ARBA00022801"/>
    </source>
</evidence>
<dbReference type="InterPro" id="IPR001279">
    <property type="entry name" value="Metallo-B-lactamas"/>
</dbReference>
<dbReference type="GO" id="GO:0004521">
    <property type="term" value="F:RNA endonuclease activity"/>
    <property type="evidence" value="ECO:0007669"/>
    <property type="project" value="TreeGrafter"/>
</dbReference>
<sequence>MDLRFTHHGAVDGVTGSCHQLTLPDGQAVLVDCGLFQGAETSSDRAGADRLAVRFPLAGVRALVVTHVHIDHVGRIPYLMAAGYAGPIYCSEASAALLPLVLEDAVRLGITRDPATVRGFLQALKERLVPLPYGHWQTVIAGRPRLRVRLQPAGHILGSAYVEMAVGDGPQARRVVFSGDLGAPYTPLLPAPRPPWQADVLVLESTYGDRRHEGRRSRRERLRAICEHAFADGGTLLVPAFSIGRTQELLYELEDIVHRHGEQPLGPRRWRDVRIVVDSPLAADFTAGYARLQAHWDAEARARLARGRHPLDFAQLTTVGDHAEHLRLVDTLARRREPAIVIAASGMCSGGRIVNHLKALLGDPRHDLLFCGYQAAGTPGRALQALGPRGGEVLLDGQRITVRAQVHTLAGYSAHADQQDLLNFACRMRRPPRHVRLVHGEAGAKATLAARLRERLPGAEVVVA</sequence>
<dbReference type="Pfam" id="PF10996">
    <property type="entry name" value="Beta-Casp"/>
    <property type="match status" value="1"/>
</dbReference>
<dbReference type="RefSeq" id="WP_054022520.1">
    <property type="nucleotide sequence ID" value="NZ_BBYR01000083.1"/>
</dbReference>
<dbReference type="Gene3D" id="3.60.15.10">
    <property type="entry name" value="Ribonuclease Z/Hydroxyacylglutathione hydrolase-like"/>
    <property type="match status" value="1"/>
</dbReference>
<dbReference type="InterPro" id="IPR011108">
    <property type="entry name" value="RMMBL"/>
</dbReference>
<dbReference type="EMBL" id="BBYR01000083">
    <property type="protein sequence ID" value="GAP38664.1"/>
    <property type="molecule type" value="Genomic_DNA"/>
</dbReference>
<dbReference type="InterPro" id="IPR050698">
    <property type="entry name" value="MBL"/>
</dbReference>
<dbReference type="AlphaFoldDB" id="A0A0K8P844"/>
<dbReference type="Gene3D" id="3.40.50.10890">
    <property type="match status" value="1"/>
</dbReference>
<dbReference type="InterPro" id="IPR022712">
    <property type="entry name" value="Beta_Casp"/>
</dbReference>
<feature type="domain" description="Beta-Casp" evidence="3">
    <location>
        <begin position="246"/>
        <end position="383"/>
    </location>
</feature>
<proteinExistence type="predicted"/>
<dbReference type="Pfam" id="PF07521">
    <property type="entry name" value="RMMBL"/>
    <property type="match status" value="1"/>
</dbReference>
<dbReference type="GO" id="GO:0016787">
    <property type="term" value="F:hydrolase activity"/>
    <property type="evidence" value="ECO:0007669"/>
    <property type="project" value="UniProtKB-KW"/>
</dbReference>
<protein>
    <submittedName>
        <fullName evidence="4">Metallo-beta-lactamase family protein, RNA-specific</fullName>
    </submittedName>
</protein>
<keyword evidence="1" id="KW-0378">Hydrolase</keyword>
<dbReference type="OrthoDB" id="9803916at2"/>
<dbReference type="SUPFAM" id="SSF56281">
    <property type="entry name" value="Metallo-hydrolase/oxidoreductase"/>
    <property type="match status" value="1"/>
</dbReference>
<dbReference type="PANTHER" id="PTHR11203">
    <property type="entry name" value="CLEAVAGE AND POLYADENYLATION SPECIFICITY FACTOR FAMILY MEMBER"/>
    <property type="match status" value="1"/>
</dbReference>
<dbReference type="PANTHER" id="PTHR11203:SF37">
    <property type="entry name" value="INTEGRATOR COMPLEX SUBUNIT 11"/>
    <property type="match status" value="1"/>
</dbReference>
<dbReference type="CDD" id="cd16295">
    <property type="entry name" value="TTHA0252-CPSF-like_MBL-fold"/>
    <property type="match status" value="1"/>
</dbReference>
<organism evidence="4 5">
    <name type="scientific">Piscinibacter sakaiensis</name>
    <name type="common">Ideonella sakaiensis</name>
    <dbReference type="NCBI Taxonomy" id="1547922"/>
    <lineage>
        <taxon>Bacteria</taxon>
        <taxon>Pseudomonadati</taxon>
        <taxon>Pseudomonadota</taxon>
        <taxon>Betaproteobacteria</taxon>
        <taxon>Burkholderiales</taxon>
        <taxon>Sphaerotilaceae</taxon>
        <taxon>Piscinibacter</taxon>
    </lineage>
</organism>
<name>A0A0K8P844_PISS1</name>
<reference evidence="4 5" key="2">
    <citation type="journal article" date="2016" name="Science">
        <title>A bacterium that degrades and assimilates poly(ethylene terephthalate).</title>
        <authorList>
            <person name="Yoshida S."/>
            <person name="Hiraga K."/>
            <person name="Takehana T."/>
            <person name="Taniguchi I."/>
            <person name="Yamaji H."/>
            <person name="Maeda Y."/>
            <person name="Toyohara K."/>
            <person name="Miyamoto K."/>
            <person name="Kimura Y."/>
            <person name="Oda K."/>
        </authorList>
    </citation>
    <scope>NUCLEOTIDE SEQUENCE [LARGE SCALE GENOMIC DNA]</scope>
    <source>
        <strain evidence="5">NBRC 110686 / TISTR 2288 / 201-F6</strain>
    </source>
</reference>
<dbReference type="Pfam" id="PF00753">
    <property type="entry name" value="Lactamase_B"/>
    <property type="match status" value="1"/>
</dbReference>
<dbReference type="SMART" id="SM00849">
    <property type="entry name" value="Lactamase_B"/>
    <property type="match status" value="1"/>
</dbReference>
<dbReference type="SMART" id="SM01027">
    <property type="entry name" value="Beta-Casp"/>
    <property type="match status" value="1"/>
</dbReference>
<dbReference type="Proteomes" id="UP000037660">
    <property type="component" value="Unassembled WGS sequence"/>
</dbReference>
<comment type="caution">
    <text evidence="4">The sequence shown here is derived from an EMBL/GenBank/DDBJ whole genome shotgun (WGS) entry which is preliminary data.</text>
</comment>